<keyword evidence="1" id="KW-1003">Cell membrane</keyword>
<evidence type="ECO:0000256" key="1">
    <source>
        <dbReference type="ARBA" id="ARBA00022475"/>
    </source>
</evidence>
<reference evidence="7" key="1">
    <citation type="submission" date="2023-01" db="EMBL/GenBank/DDBJ databases">
        <title>Sulfurovum sp. XTW-4 genome assembly.</title>
        <authorList>
            <person name="Wang J."/>
        </authorList>
    </citation>
    <scope>NUCLEOTIDE SEQUENCE</scope>
    <source>
        <strain evidence="7">XTW-4</strain>
    </source>
</reference>
<keyword evidence="2 5" id="KW-0812">Transmembrane</keyword>
<protein>
    <submittedName>
        <fullName evidence="7">LapA family protein</fullName>
    </submittedName>
</protein>
<evidence type="ECO:0000256" key="5">
    <source>
        <dbReference type="SAM" id="Phobius"/>
    </source>
</evidence>
<organism evidence="7 8">
    <name type="scientific">Sulfurovum xiamenensis</name>
    <dbReference type="NCBI Taxonomy" id="3019066"/>
    <lineage>
        <taxon>Bacteria</taxon>
        <taxon>Pseudomonadati</taxon>
        <taxon>Campylobacterota</taxon>
        <taxon>Epsilonproteobacteria</taxon>
        <taxon>Campylobacterales</taxon>
        <taxon>Sulfurovaceae</taxon>
        <taxon>Sulfurovum</taxon>
    </lineage>
</organism>
<evidence type="ECO:0000259" key="6">
    <source>
        <dbReference type="Pfam" id="PF06305"/>
    </source>
</evidence>
<dbReference type="RefSeq" id="WP_008242627.1">
    <property type="nucleotide sequence ID" value="NZ_JAQIBC010000002.1"/>
</dbReference>
<keyword evidence="4 5" id="KW-0472">Membrane</keyword>
<name>A0ABT7QQX5_9BACT</name>
<gene>
    <name evidence="7" type="ORF">PF327_04675</name>
</gene>
<sequence length="64" mass="7222">MNIKIISIIALIVLVVLFIVQNIAVVEITFLFWSLQMSRALLIFFLLAIGIAIGWLLHAHFKGD</sequence>
<dbReference type="Pfam" id="PF06305">
    <property type="entry name" value="LapA_dom"/>
    <property type="match status" value="1"/>
</dbReference>
<proteinExistence type="predicted"/>
<comment type="caution">
    <text evidence="7">The sequence shown here is derived from an EMBL/GenBank/DDBJ whole genome shotgun (WGS) entry which is preliminary data.</text>
</comment>
<keyword evidence="8" id="KW-1185">Reference proteome</keyword>
<dbReference type="EMBL" id="JAQIBC010000002">
    <property type="protein sequence ID" value="MDM5263484.1"/>
    <property type="molecule type" value="Genomic_DNA"/>
</dbReference>
<feature type="domain" description="Lipopolysaccharide assembly protein A" evidence="6">
    <location>
        <begin position="21"/>
        <end position="57"/>
    </location>
</feature>
<evidence type="ECO:0000256" key="3">
    <source>
        <dbReference type="ARBA" id="ARBA00022989"/>
    </source>
</evidence>
<accession>A0ABT7QQX5</accession>
<dbReference type="InterPro" id="IPR010445">
    <property type="entry name" value="LapA_dom"/>
</dbReference>
<evidence type="ECO:0000313" key="7">
    <source>
        <dbReference type="EMBL" id="MDM5263484.1"/>
    </source>
</evidence>
<feature type="transmembrane region" description="Helical" evidence="5">
    <location>
        <begin position="6"/>
        <end position="33"/>
    </location>
</feature>
<dbReference type="Proteomes" id="UP001169066">
    <property type="component" value="Unassembled WGS sequence"/>
</dbReference>
<feature type="transmembrane region" description="Helical" evidence="5">
    <location>
        <begin position="40"/>
        <end position="61"/>
    </location>
</feature>
<evidence type="ECO:0000313" key="8">
    <source>
        <dbReference type="Proteomes" id="UP001169066"/>
    </source>
</evidence>
<keyword evidence="3 5" id="KW-1133">Transmembrane helix</keyword>
<evidence type="ECO:0000256" key="2">
    <source>
        <dbReference type="ARBA" id="ARBA00022692"/>
    </source>
</evidence>
<evidence type="ECO:0000256" key="4">
    <source>
        <dbReference type="ARBA" id="ARBA00023136"/>
    </source>
</evidence>